<protein>
    <recommendedName>
        <fullName evidence="6">Transmembrane protein</fullName>
    </recommendedName>
</protein>
<evidence type="ECO:0008006" key="6">
    <source>
        <dbReference type="Google" id="ProtNLM"/>
    </source>
</evidence>
<reference evidence="4" key="1">
    <citation type="submission" date="2020-11" db="EMBL/GenBank/DDBJ databases">
        <authorList>
            <consortium name="DOE Joint Genome Institute"/>
            <person name="Ahrendt S."/>
            <person name="Riley R."/>
            <person name="Andreopoulos W."/>
            <person name="Labutti K."/>
            <person name="Pangilinan J."/>
            <person name="Ruiz-Duenas F.J."/>
            <person name="Barrasa J.M."/>
            <person name="Sanchez-Garcia M."/>
            <person name="Camarero S."/>
            <person name="Miyauchi S."/>
            <person name="Serrano A."/>
            <person name="Linde D."/>
            <person name="Babiker R."/>
            <person name="Drula E."/>
            <person name="Ayuso-Fernandez I."/>
            <person name="Pacheco R."/>
            <person name="Padilla G."/>
            <person name="Ferreira P."/>
            <person name="Barriuso J."/>
            <person name="Kellner H."/>
            <person name="Castanera R."/>
            <person name="Alfaro M."/>
            <person name="Ramirez L."/>
            <person name="Pisabarro A.G."/>
            <person name="Kuo A."/>
            <person name="Tritt A."/>
            <person name="Lipzen A."/>
            <person name="He G."/>
            <person name="Yan M."/>
            <person name="Ng V."/>
            <person name="Cullen D."/>
            <person name="Martin F."/>
            <person name="Rosso M.-N."/>
            <person name="Henrissat B."/>
            <person name="Hibbett D."/>
            <person name="Martinez A.T."/>
            <person name="Grigoriev I.V."/>
        </authorList>
    </citation>
    <scope>NUCLEOTIDE SEQUENCE</scope>
    <source>
        <strain evidence="4">MF-IS2</strain>
    </source>
</reference>
<accession>A0A9P5XE42</accession>
<proteinExistence type="predicted"/>
<feature type="compositionally biased region" description="Low complexity" evidence="1">
    <location>
        <begin position="464"/>
        <end position="479"/>
    </location>
</feature>
<feature type="chain" id="PRO_5040312963" description="Transmembrane protein" evidence="3">
    <location>
        <begin position="18"/>
        <end position="511"/>
    </location>
</feature>
<keyword evidence="3" id="KW-0732">Signal</keyword>
<dbReference type="EMBL" id="MU151134">
    <property type="protein sequence ID" value="KAF9449323.1"/>
    <property type="molecule type" value="Genomic_DNA"/>
</dbReference>
<feature type="region of interest" description="Disordered" evidence="1">
    <location>
        <begin position="457"/>
        <end position="511"/>
    </location>
</feature>
<feature type="compositionally biased region" description="Basic and acidic residues" evidence="1">
    <location>
        <begin position="500"/>
        <end position="511"/>
    </location>
</feature>
<feature type="compositionally biased region" description="Polar residues" evidence="1">
    <location>
        <begin position="393"/>
        <end position="410"/>
    </location>
</feature>
<evidence type="ECO:0000256" key="2">
    <source>
        <dbReference type="SAM" id="Phobius"/>
    </source>
</evidence>
<feature type="region of interest" description="Disordered" evidence="1">
    <location>
        <begin position="234"/>
        <end position="256"/>
    </location>
</feature>
<evidence type="ECO:0000256" key="3">
    <source>
        <dbReference type="SAM" id="SignalP"/>
    </source>
</evidence>
<dbReference type="AlphaFoldDB" id="A0A9P5XE42"/>
<name>A0A9P5XE42_9AGAR</name>
<comment type="caution">
    <text evidence="4">The sequence shown here is derived from an EMBL/GenBank/DDBJ whole genome shotgun (WGS) entry which is preliminary data.</text>
</comment>
<evidence type="ECO:0000313" key="5">
    <source>
        <dbReference type="Proteomes" id="UP000807342"/>
    </source>
</evidence>
<feature type="compositionally biased region" description="Low complexity" evidence="1">
    <location>
        <begin position="360"/>
        <end position="372"/>
    </location>
</feature>
<evidence type="ECO:0000313" key="4">
    <source>
        <dbReference type="EMBL" id="KAF9449323.1"/>
    </source>
</evidence>
<feature type="region of interest" description="Disordered" evidence="1">
    <location>
        <begin position="334"/>
        <end position="439"/>
    </location>
</feature>
<feature type="compositionally biased region" description="Basic and acidic residues" evidence="1">
    <location>
        <begin position="344"/>
        <end position="359"/>
    </location>
</feature>
<feature type="transmembrane region" description="Helical" evidence="2">
    <location>
        <begin position="202"/>
        <end position="224"/>
    </location>
</feature>
<keyword evidence="5" id="KW-1185">Reference proteome</keyword>
<keyword evidence="2" id="KW-1133">Transmembrane helix</keyword>
<feature type="signal peptide" evidence="3">
    <location>
        <begin position="1"/>
        <end position="17"/>
    </location>
</feature>
<sequence length="511" mass="53635">MMTWSLSRVTGVGLAVAAMVDGGVGRLEARAFNGPTCDTTQDWLWMDNRQQKSPCLTAAYLQGTCIGKDFSLAPLASNQKYDPPSVALANPCYCSWAVYNLYSACALCQGAQNGISSWASWNNSCAGNSSSTVPYPPNFPIADNTTFPNWAAVNPTTWTDGRWDLVQAQNISITKPGDWVAASAASPSSTPGPKSSNNVGPIVGGVVGGVLALAIGVAIALFVYCRSQRRRAQRNHLSQVTQVPLDQHHMRSPSDMSAKTFGSGFPYTSLQHTAPTSSGSISRPVHSPTTFHTHNPSIGSMTHESLLALGSTGYPVTPPPASMQALPNVYHTPQGAVSPFTLEHSNENASSHDRKRSDSSTHAGDASGSSAAQGRSPMNPPAYSEAPHGHGDFSSQAPDQASTYGSASIVTTPTSTPHRRPHEKSPSVGSGGSESSATSAGYWTHTQSASLSGVLSQMGSVNLPGPSAAIPPGYAGPGPSTTAQPRDEKRRPTIMNPTTADRENHDPPRQE</sequence>
<keyword evidence="2" id="KW-0812">Transmembrane</keyword>
<organism evidence="4 5">
    <name type="scientific">Macrolepiota fuliginosa MF-IS2</name>
    <dbReference type="NCBI Taxonomy" id="1400762"/>
    <lineage>
        <taxon>Eukaryota</taxon>
        <taxon>Fungi</taxon>
        <taxon>Dikarya</taxon>
        <taxon>Basidiomycota</taxon>
        <taxon>Agaricomycotina</taxon>
        <taxon>Agaricomycetes</taxon>
        <taxon>Agaricomycetidae</taxon>
        <taxon>Agaricales</taxon>
        <taxon>Agaricineae</taxon>
        <taxon>Agaricaceae</taxon>
        <taxon>Macrolepiota</taxon>
    </lineage>
</organism>
<keyword evidence="2" id="KW-0472">Membrane</keyword>
<feature type="compositionally biased region" description="Polar residues" evidence="1">
    <location>
        <begin position="235"/>
        <end position="244"/>
    </location>
</feature>
<evidence type="ECO:0000256" key="1">
    <source>
        <dbReference type="SAM" id="MobiDB-lite"/>
    </source>
</evidence>
<dbReference type="OrthoDB" id="2796893at2759"/>
<feature type="region of interest" description="Disordered" evidence="1">
    <location>
        <begin position="273"/>
        <end position="299"/>
    </location>
</feature>
<dbReference type="Proteomes" id="UP000807342">
    <property type="component" value="Unassembled WGS sequence"/>
</dbReference>
<gene>
    <name evidence="4" type="ORF">P691DRAFT_812700</name>
</gene>